<keyword evidence="9 12" id="KW-0786">Thiamine pyrophosphate</keyword>
<dbReference type="GO" id="GO:0000949">
    <property type="term" value="P:aromatic amino acid family catabolic process to alcohol via Ehrlich pathway"/>
    <property type="evidence" value="ECO:0007669"/>
    <property type="project" value="TreeGrafter"/>
</dbReference>
<dbReference type="AlphaFoldDB" id="A0A6A6TUE2"/>
<evidence type="ECO:0000256" key="1">
    <source>
        <dbReference type="ARBA" id="ARBA00001041"/>
    </source>
</evidence>
<dbReference type="InterPro" id="IPR011766">
    <property type="entry name" value="TPP_enzyme_TPP-bd"/>
</dbReference>
<comment type="similarity">
    <text evidence="3 12">Belongs to the TPP enzyme family.</text>
</comment>
<evidence type="ECO:0000256" key="9">
    <source>
        <dbReference type="ARBA" id="ARBA00023052"/>
    </source>
</evidence>
<protein>
    <recommendedName>
        <fullName evidence="5">Pyruvate decarboxylase</fullName>
        <ecNumber evidence="4">4.1.1.1</ecNumber>
    </recommendedName>
</protein>
<dbReference type="FunFam" id="3.40.50.970:FF:000024">
    <property type="entry name" value="Pyruvate decarboxylase isozyme"/>
    <property type="match status" value="1"/>
</dbReference>
<evidence type="ECO:0000256" key="4">
    <source>
        <dbReference type="ARBA" id="ARBA00013202"/>
    </source>
</evidence>
<keyword evidence="16" id="KW-0670">Pyruvate</keyword>
<dbReference type="GO" id="GO:0005829">
    <property type="term" value="C:cytosol"/>
    <property type="evidence" value="ECO:0007669"/>
    <property type="project" value="TreeGrafter"/>
</dbReference>
<dbReference type="Pfam" id="PF02775">
    <property type="entry name" value="TPP_enzyme_C"/>
    <property type="match status" value="1"/>
</dbReference>
<comment type="catalytic activity">
    <reaction evidence="1">
        <text>a 2-oxocarboxylate + H(+) = an aldehyde + CO2</text>
        <dbReference type="Rhea" id="RHEA:11628"/>
        <dbReference type="ChEBI" id="CHEBI:15378"/>
        <dbReference type="ChEBI" id="CHEBI:16526"/>
        <dbReference type="ChEBI" id="CHEBI:17478"/>
        <dbReference type="ChEBI" id="CHEBI:35179"/>
        <dbReference type="EC" id="4.1.1.1"/>
    </reaction>
</comment>
<evidence type="ECO:0000256" key="8">
    <source>
        <dbReference type="ARBA" id="ARBA00022842"/>
    </source>
</evidence>
<dbReference type="Gene3D" id="3.40.50.1220">
    <property type="entry name" value="TPP-binding domain"/>
    <property type="match status" value="1"/>
</dbReference>
<keyword evidence="8 11" id="KW-0460">Magnesium</keyword>
<organism evidence="16 17">
    <name type="scientific">Microthyrium microscopicum</name>
    <dbReference type="NCBI Taxonomy" id="703497"/>
    <lineage>
        <taxon>Eukaryota</taxon>
        <taxon>Fungi</taxon>
        <taxon>Dikarya</taxon>
        <taxon>Ascomycota</taxon>
        <taxon>Pezizomycotina</taxon>
        <taxon>Dothideomycetes</taxon>
        <taxon>Dothideomycetes incertae sedis</taxon>
        <taxon>Microthyriales</taxon>
        <taxon>Microthyriaceae</taxon>
        <taxon>Microthyrium</taxon>
    </lineage>
</organism>
<feature type="binding site" evidence="11">
    <location>
        <position position="452"/>
    </location>
    <ligand>
        <name>Mg(2+)</name>
        <dbReference type="ChEBI" id="CHEBI:18420"/>
    </ligand>
</feature>
<evidence type="ECO:0000256" key="6">
    <source>
        <dbReference type="ARBA" id="ARBA00022723"/>
    </source>
</evidence>
<reference evidence="16" key="1">
    <citation type="journal article" date="2020" name="Stud. Mycol.">
        <title>101 Dothideomycetes genomes: a test case for predicting lifestyles and emergence of pathogens.</title>
        <authorList>
            <person name="Haridas S."/>
            <person name="Albert R."/>
            <person name="Binder M."/>
            <person name="Bloem J."/>
            <person name="Labutti K."/>
            <person name="Salamov A."/>
            <person name="Andreopoulos B."/>
            <person name="Baker S."/>
            <person name="Barry K."/>
            <person name="Bills G."/>
            <person name="Bluhm B."/>
            <person name="Cannon C."/>
            <person name="Castanera R."/>
            <person name="Culley D."/>
            <person name="Daum C."/>
            <person name="Ezra D."/>
            <person name="Gonzalez J."/>
            <person name="Henrissat B."/>
            <person name="Kuo A."/>
            <person name="Liang C."/>
            <person name="Lipzen A."/>
            <person name="Lutzoni F."/>
            <person name="Magnuson J."/>
            <person name="Mondo S."/>
            <person name="Nolan M."/>
            <person name="Ohm R."/>
            <person name="Pangilinan J."/>
            <person name="Park H.-J."/>
            <person name="Ramirez L."/>
            <person name="Alfaro M."/>
            <person name="Sun H."/>
            <person name="Tritt A."/>
            <person name="Yoshinaga Y."/>
            <person name="Zwiers L.-H."/>
            <person name="Turgeon B."/>
            <person name="Goodwin S."/>
            <person name="Spatafora J."/>
            <person name="Crous P."/>
            <person name="Grigoriev I."/>
        </authorList>
    </citation>
    <scope>NUCLEOTIDE SEQUENCE</scope>
    <source>
        <strain evidence="16">CBS 115976</strain>
    </source>
</reference>
<evidence type="ECO:0000256" key="5">
    <source>
        <dbReference type="ARBA" id="ARBA00014422"/>
    </source>
</evidence>
<dbReference type="InterPro" id="IPR029061">
    <property type="entry name" value="THDP-binding"/>
</dbReference>
<feature type="binding site" evidence="11">
    <location>
        <position position="479"/>
    </location>
    <ligand>
        <name>Mg(2+)</name>
        <dbReference type="ChEBI" id="CHEBI:18420"/>
    </ligand>
</feature>
<dbReference type="InterPro" id="IPR047213">
    <property type="entry name" value="TPP_PYR_PDC_IPDC-like"/>
</dbReference>
<dbReference type="InterPro" id="IPR012000">
    <property type="entry name" value="Thiamin_PyroP_enz_cen_dom"/>
</dbReference>
<evidence type="ECO:0000259" key="14">
    <source>
        <dbReference type="Pfam" id="PF02775"/>
    </source>
</evidence>
<dbReference type="EC" id="4.1.1.1" evidence="4"/>
<dbReference type="FunFam" id="3.40.50.970:FF:000019">
    <property type="entry name" value="Pyruvate decarboxylase isozyme"/>
    <property type="match status" value="1"/>
</dbReference>
<keyword evidence="10" id="KW-0456">Lyase</keyword>
<dbReference type="PANTHER" id="PTHR43452">
    <property type="entry name" value="PYRUVATE DECARBOXYLASE"/>
    <property type="match status" value="1"/>
</dbReference>
<evidence type="ECO:0000256" key="7">
    <source>
        <dbReference type="ARBA" id="ARBA00022793"/>
    </source>
</evidence>
<feature type="domain" description="Thiamine pyrophosphate enzyme central" evidence="13">
    <location>
        <begin position="212"/>
        <end position="308"/>
    </location>
</feature>
<comment type="cofactor">
    <cofactor evidence="11">
        <name>Mg(2+)</name>
        <dbReference type="ChEBI" id="CHEBI:18420"/>
    </cofactor>
    <text evidence="11">Binds 1 Mg(2+) per subunit.</text>
</comment>
<dbReference type="GO" id="GO:0004737">
    <property type="term" value="F:pyruvate decarboxylase activity"/>
    <property type="evidence" value="ECO:0007669"/>
    <property type="project" value="UniProtKB-EC"/>
</dbReference>
<proteinExistence type="inferred from homology"/>
<evidence type="ECO:0000256" key="2">
    <source>
        <dbReference type="ARBA" id="ARBA00001964"/>
    </source>
</evidence>
<keyword evidence="17" id="KW-1185">Reference proteome</keyword>
<evidence type="ECO:0000256" key="12">
    <source>
        <dbReference type="RuleBase" id="RU362132"/>
    </source>
</evidence>
<keyword evidence="7" id="KW-0210">Decarboxylase</keyword>
<dbReference type="InterPro" id="IPR012001">
    <property type="entry name" value="Thiamin_PyroP_enz_TPP-bd_dom"/>
</dbReference>
<dbReference type="InterPro" id="IPR029035">
    <property type="entry name" value="DHS-like_NAD/FAD-binding_dom"/>
</dbReference>
<dbReference type="Proteomes" id="UP000799302">
    <property type="component" value="Unassembled WGS sequence"/>
</dbReference>
<dbReference type="GO" id="GO:0005634">
    <property type="term" value="C:nucleus"/>
    <property type="evidence" value="ECO:0007669"/>
    <property type="project" value="TreeGrafter"/>
</dbReference>
<dbReference type="Pfam" id="PF02776">
    <property type="entry name" value="TPP_enzyme_N"/>
    <property type="match status" value="1"/>
</dbReference>
<sequence length="579" mass="63064">MSEGLNSLLKEPMDIAEYLFARIRQAGVESIFGVPGDYNLIALDYVSKNGLTWVGDANELNAGYAADGYARIKGLAALVTTFGVGELSAINALAGAYSEYVPIIHIVGCPSTINQANGMLLHHTLGNGDFTVFKNMAANVSVAVADLSNPQTAAHVIDDAITKCWIESRPVYIWLPTDVVRCKVEGKRLETKLALSFKPNDAEKEKYVTSVVLKHLTDAKNPMVLVDACAVRHRAQEEVAEFLKVSGLPFVTSPMGKGAVDESMPNYAGIYAGSGSAPKVKERVEASDLVITVGSIKSDFNTSGFTYKVSTLNTVDLHSNRTAVAFSEYPGVRMNGVLTSLTKELKSKNIKLNIVPGPKITNSIPESESSTGTITHAWLWPRLGKWLEPNDVVVTETGTANFGIMETHFPPGVRSINQYLWGSIGYATGAAQGATQAAREKKLNRTILWTGDGSFQLTAQAVSTMLRNDLAPILFVICNKGYTIERFIHGMEADYNDVPDWHYKDLPTTFGAREGQSKGYQVKTKEAFEELLSDKEFSNGQSKVLRFVEVHMEMEDAPYLLKITSEAAAKGIEAQQGEQ</sequence>
<evidence type="ECO:0000256" key="10">
    <source>
        <dbReference type="ARBA" id="ARBA00023239"/>
    </source>
</evidence>
<accession>A0A6A6TUE2</accession>
<dbReference type="OrthoDB" id="3970464at2759"/>
<dbReference type="Pfam" id="PF00205">
    <property type="entry name" value="TPP_enzyme_M"/>
    <property type="match status" value="1"/>
</dbReference>
<dbReference type="SUPFAM" id="SSF52467">
    <property type="entry name" value="DHS-like NAD/FAD-binding domain"/>
    <property type="match status" value="1"/>
</dbReference>
<name>A0A6A6TUE2_9PEZI</name>
<dbReference type="SUPFAM" id="SSF52518">
    <property type="entry name" value="Thiamin diphosphate-binding fold (THDP-binding)"/>
    <property type="match status" value="2"/>
</dbReference>
<dbReference type="GO" id="GO:0000287">
    <property type="term" value="F:magnesium ion binding"/>
    <property type="evidence" value="ECO:0007669"/>
    <property type="project" value="InterPro"/>
</dbReference>
<dbReference type="CDD" id="cd07038">
    <property type="entry name" value="TPP_PYR_PDC_IPDC_like"/>
    <property type="match status" value="1"/>
</dbReference>
<feature type="domain" description="Thiamine pyrophosphate enzyme TPP-binding" evidence="14">
    <location>
        <begin position="409"/>
        <end position="532"/>
    </location>
</feature>
<gene>
    <name evidence="16" type="ORF">BT63DRAFT_379939</name>
</gene>
<dbReference type="Gene3D" id="3.40.50.970">
    <property type="match status" value="2"/>
</dbReference>
<evidence type="ECO:0000313" key="16">
    <source>
        <dbReference type="EMBL" id="KAF2663452.1"/>
    </source>
</evidence>
<dbReference type="EMBL" id="MU004245">
    <property type="protein sequence ID" value="KAF2663452.1"/>
    <property type="molecule type" value="Genomic_DNA"/>
</dbReference>
<feature type="binding site" evidence="11">
    <location>
        <position position="481"/>
    </location>
    <ligand>
        <name>Mg(2+)</name>
        <dbReference type="ChEBI" id="CHEBI:18420"/>
    </ligand>
</feature>
<dbReference type="InterPro" id="IPR012110">
    <property type="entry name" value="PDC/IPDC-like"/>
</dbReference>
<evidence type="ECO:0000259" key="15">
    <source>
        <dbReference type="Pfam" id="PF02776"/>
    </source>
</evidence>
<feature type="domain" description="Thiamine pyrophosphate enzyme N-terminal TPP-binding" evidence="15">
    <location>
        <begin position="13"/>
        <end position="119"/>
    </location>
</feature>
<dbReference type="InterPro" id="IPR047214">
    <property type="entry name" value="TPP_PDC_IPDC"/>
</dbReference>
<keyword evidence="6 11" id="KW-0479">Metal-binding</keyword>
<evidence type="ECO:0000259" key="13">
    <source>
        <dbReference type="Pfam" id="PF00205"/>
    </source>
</evidence>
<evidence type="ECO:0000256" key="3">
    <source>
        <dbReference type="ARBA" id="ARBA00007812"/>
    </source>
</evidence>
<evidence type="ECO:0000256" key="11">
    <source>
        <dbReference type="PIRSR" id="PIRSR036565-2"/>
    </source>
</evidence>
<dbReference type="CDD" id="cd02005">
    <property type="entry name" value="TPP_PDC_IPDC"/>
    <property type="match status" value="1"/>
</dbReference>
<dbReference type="PANTHER" id="PTHR43452:SF30">
    <property type="entry name" value="PYRUVATE DECARBOXYLASE ISOZYME 1-RELATED"/>
    <property type="match status" value="1"/>
</dbReference>
<evidence type="ECO:0000313" key="17">
    <source>
        <dbReference type="Proteomes" id="UP000799302"/>
    </source>
</evidence>
<comment type="cofactor">
    <cofactor evidence="2">
        <name>thiamine diphosphate</name>
        <dbReference type="ChEBI" id="CHEBI:58937"/>
    </cofactor>
</comment>
<dbReference type="PIRSF" id="PIRSF036565">
    <property type="entry name" value="Pyruvt_ip_decrb"/>
    <property type="match status" value="1"/>
</dbReference>
<dbReference type="GO" id="GO:0030976">
    <property type="term" value="F:thiamine pyrophosphate binding"/>
    <property type="evidence" value="ECO:0007669"/>
    <property type="project" value="InterPro"/>
</dbReference>